<dbReference type="GO" id="GO:0002250">
    <property type="term" value="P:adaptive immune response"/>
    <property type="evidence" value="ECO:0007669"/>
    <property type="project" value="UniProtKB-KW"/>
</dbReference>
<dbReference type="PANTHER" id="PTHR19367:SF18">
    <property type="entry name" value="T CELL RECEPTOR ALPHA VARIABLE 16"/>
    <property type="match status" value="1"/>
</dbReference>
<dbReference type="SMART" id="SM00409">
    <property type="entry name" value="IG"/>
    <property type="match status" value="1"/>
</dbReference>
<dbReference type="PANTHER" id="PTHR19367">
    <property type="entry name" value="T-CELL RECEPTOR ALPHA CHAIN V REGION"/>
    <property type="match status" value="1"/>
</dbReference>
<dbReference type="OrthoDB" id="9631130at2759"/>
<organism evidence="8 9">
    <name type="scientific">Synaphobranchus kaupii</name>
    <name type="common">Kaup's arrowtooth eel</name>
    <dbReference type="NCBI Taxonomy" id="118154"/>
    <lineage>
        <taxon>Eukaryota</taxon>
        <taxon>Metazoa</taxon>
        <taxon>Chordata</taxon>
        <taxon>Craniata</taxon>
        <taxon>Vertebrata</taxon>
        <taxon>Euteleostomi</taxon>
        <taxon>Actinopterygii</taxon>
        <taxon>Neopterygii</taxon>
        <taxon>Teleostei</taxon>
        <taxon>Anguilliformes</taxon>
        <taxon>Synaphobranchidae</taxon>
        <taxon>Synaphobranchus</taxon>
    </lineage>
</organism>
<proteinExistence type="predicted"/>
<accession>A0A9Q1FFF6</accession>
<keyword evidence="2" id="KW-1064">Adaptive immunity</keyword>
<dbReference type="InterPro" id="IPR036179">
    <property type="entry name" value="Ig-like_dom_sf"/>
</dbReference>
<dbReference type="SUPFAM" id="SSF48726">
    <property type="entry name" value="Immunoglobulin"/>
    <property type="match status" value="1"/>
</dbReference>
<evidence type="ECO:0000256" key="3">
    <source>
        <dbReference type="ARBA" id="ARBA00023170"/>
    </source>
</evidence>
<dbReference type="InterPro" id="IPR007110">
    <property type="entry name" value="Ig-like_dom"/>
</dbReference>
<keyword evidence="5" id="KW-1279">T cell receptor</keyword>
<feature type="signal peptide" evidence="6">
    <location>
        <begin position="1"/>
        <end position="20"/>
    </location>
</feature>
<name>A0A9Q1FFF6_SYNKA</name>
<keyword evidence="1 6" id="KW-0732">Signal</keyword>
<dbReference type="InterPro" id="IPR003599">
    <property type="entry name" value="Ig_sub"/>
</dbReference>
<dbReference type="InterPro" id="IPR013106">
    <property type="entry name" value="Ig_V-set"/>
</dbReference>
<dbReference type="SMART" id="SM00406">
    <property type="entry name" value="IGv"/>
    <property type="match status" value="1"/>
</dbReference>
<gene>
    <name evidence="8" type="ORF">SKAU_G00200910</name>
</gene>
<dbReference type="Gene3D" id="2.60.40.10">
    <property type="entry name" value="Immunoglobulins"/>
    <property type="match status" value="1"/>
</dbReference>
<keyword evidence="3" id="KW-0675">Receptor</keyword>
<evidence type="ECO:0000256" key="2">
    <source>
        <dbReference type="ARBA" id="ARBA00023130"/>
    </source>
</evidence>
<keyword evidence="9" id="KW-1185">Reference proteome</keyword>
<evidence type="ECO:0000256" key="1">
    <source>
        <dbReference type="ARBA" id="ARBA00022729"/>
    </source>
</evidence>
<dbReference type="Proteomes" id="UP001152622">
    <property type="component" value="Chromosome 6"/>
</dbReference>
<dbReference type="PROSITE" id="PS50835">
    <property type="entry name" value="IG_LIKE"/>
    <property type="match status" value="1"/>
</dbReference>
<evidence type="ECO:0000313" key="9">
    <source>
        <dbReference type="Proteomes" id="UP001152622"/>
    </source>
</evidence>
<reference evidence="8" key="1">
    <citation type="journal article" date="2023" name="Science">
        <title>Genome structures resolve the early diversification of teleost fishes.</title>
        <authorList>
            <person name="Parey E."/>
            <person name="Louis A."/>
            <person name="Montfort J."/>
            <person name="Bouchez O."/>
            <person name="Roques C."/>
            <person name="Iampietro C."/>
            <person name="Lluch J."/>
            <person name="Castinel A."/>
            <person name="Donnadieu C."/>
            <person name="Desvignes T."/>
            <person name="Floi Bucao C."/>
            <person name="Jouanno E."/>
            <person name="Wen M."/>
            <person name="Mejri S."/>
            <person name="Dirks R."/>
            <person name="Jansen H."/>
            <person name="Henkel C."/>
            <person name="Chen W.J."/>
            <person name="Zahm M."/>
            <person name="Cabau C."/>
            <person name="Klopp C."/>
            <person name="Thompson A.W."/>
            <person name="Robinson-Rechavi M."/>
            <person name="Braasch I."/>
            <person name="Lecointre G."/>
            <person name="Bobe J."/>
            <person name="Postlethwait J.H."/>
            <person name="Berthelot C."/>
            <person name="Roest Crollius H."/>
            <person name="Guiguen Y."/>
        </authorList>
    </citation>
    <scope>NUCLEOTIDE SEQUENCE</scope>
    <source>
        <strain evidence="8">WJC10195</strain>
    </source>
</reference>
<evidence type="ECO:0000259" key="7">
    <source>
        <dbReference type="PROSITE" id="PS50835"/>
    </source>
</evidence>
<keyword evidence="4" id="KW-0393">Immunoglobulin domain</keyword>
<protein>
    <recommendedName>
        <fullName evidence="7">Ig-like domain-containing protein</fullName>
    </recommendedName>
</protein>
<dbReference type="InterPro" id="IPR051287">
    <property type="entry name" value="TCR_variable_region"/>
</dbReference>
<evidence type="ECO:0000256" key="6">
    <source>
        <dbReference type="SAM" id="SignalP"/>
    </source>
</evidence>
<dbReference type="GO" id="GO:0042101">
    <property type="term" value="C:T cell receptor complex"/>
    <property type="evidence" value="ECO:0007669"/>
    <property type="project" value="UniProtKB-KW"/>
</dbReference>
<dbReference type="AlphaFoldDB" id="A0A9Q1FFF6"/>
<dbReference type="EMBL" id="JAINUF010000006">
    <property type="protein sequence ID" value="KAJ8357297.1"/>
    <property type="molecule type" value="Genomic_DNA"/>
</dbReference>
<evidence type="ECO:0000313" key="8">
    <source>
        <dbReference type="EMBL" id="KAJ8357297.1"/>
    </source>
</evidence>
<feature type="domain" description="Ig-like" evidence="7">
    <location>
        <begin position="22"/>
        <end position="126"/>
    </location>
</feature>
<evidence type="ECO:0000256" key="5">
    <source>
        <dbReference type="ARBA" id="ARBA00043266"/>
    </source>
</evidence>
<dbReference type="InterPro" id="IPR013783">
    <property type="entry name" value="Ig-like_fold"/>
</dbReference>
<comment type="caution">
    <text evidence="8">The sequence shown here is derived from an EMBL/GenBank/DDBJ whole genome shotgun (WGS) entry which is preliminary data.</text>
</comment>
<evidence type="ECO:0000256" key="4">
    <source>
        <dbReference type="ARBA" id="ARBA00023319"/>
    </source>
</evidence>
<feature type="chain" id="PRO_5040458096" description="Ig-like domain-containing protein" evidence="6">
    <location>
        <begin position="21"/>
        <end position="132"/>
    </location>
</feature>
<keyword evidence="5" id="KW-0391">Immunity</keyword>
<dbReference type="Pfam" id="PF07686">
    <property type="entry name" value="V-set"/>
    <property type="match status" value="1"/>
</dbReference>
<sequence>MDIGLKILLIICASCFECRAEDTVTQSTGDVIAFKEESVTLGCTYSTTNTAPDLFWYIQYPNGFPKHMLTRSTYGNKNTVTEFKERFDAHVDKTSSSVPLTIQKVQLSDSAVYYCALRPTVMMKYSPPLQKH</sequence>